<dbReference type="InterPro" id="IPR012340">
    <property type="entry name" value="NA-bd_OB-fold"/>
</dbReference>
<comment type="caution">
    <text evidence="10">The sequence shown here is derived from an EMBL/GenBank/DDBJ whole genome shotgun (WGS) entry which is preliminary data.</text>
</comment>
<keyword evidence="6 8" id="KW-0234">DNA repair</keyword>
<evidence type="ECO:0000256" key="2">
    <source>
        <dbReference type="ARBA" id="ARBA00007452"/>
    </source>
</evidence>
<comment type="function">
    <text evidence="1 8">Involved in DNA repair and RecF pathway recombination.</text>
</comment>
<keyword evidence="4 8" id="KW-0227">DNA damage</keyword>
<evidence type="ECO:0000256" key="7">
    <source>
        <dbReference type="ARBA" id="ARBA00033409"/>
    </source>
</evidence>
<gene>
    <name evidence="8 10" type="primary">recO</name>
    <name evidence="10" type="ORF">O0V09_11060</name>
</gene>
<organism evidence="10 11">
    <name type="scientific">Dasania phycosphaerae</name>
    <dbReference type="NCBI Taxonomy" id="2950436"/>
    <lineage>
        <taxon>Bacteria</taxon>
        <taxon>Pseudomonadati</taxon>
        <taxon>Pseudomonadota</taxon>
        <taxon>Gammaproteobacteria</taxon>
        <taxon>Cellvibrionales</taxon>
        <taxon>Spongiibacteraceae</taxon>
        <taxon>Dasania</taxon>
    </lineage>
</organism>
<evidence type="ECO:0000256" key="4">
    <source>
        <dbReference type="ARBA" id="ARBA00022763"/>
    </source>
</evidence>
<dbReference type="GO" id="GO:0006302">
    <property type="term" value="P:double-strand break repair"/>
    <property type="evidence" value="ECO:0007669"/>
    <property type="project" value="TreeGrafter"/>
</dbReference>
<keyword evidence="11" id="KW-1185">Reference proteome</keyword>
<evidence type="ECO:0000256" key="5">
    <source>
        <dbReference type="ARBA" id="ARBA00023172"/>
    </source>
</evidence>
<dbReference type="Proteomes" id="UP001069090">
    <property type="component" value="Unassembled WGS sequence"/>
</dbReference>
<dbReference type="RefSeq" id="WP_258331885.1">
    <property type="nucleotide sequence ID" value="NZ_JAPTGG010000008.1"/>
</dbReference>
<dbReference type="InterPro" id="IPR037278">
    <property type="entry name" value="ARFGAP/RecO"/>
</dbReference>
<comment type="similarity">
    <text evidence="2 8">Belongs to the RecO family.</text>
</comment>
<evidence type="ECO:0000259" key="9">
    <source>
        <dbReference type="Pfam" id="PF11967"/>
    </source>
</evidence>
<dbReference type="NCBIfam" id="TIGR00613">
    <property type="entry name" value="reco"/>
    <property type="match status" value="1"/>
</dbReference>
<accession>A0A9J6RN56</accession>
<keyword evidence="5 8" id="KW-0233">DNA recombination</keyword>
<proteinExistence type="inferred from homology"/>
<dbReference type="PANTHER" id="PTHR33991:SF1">
    <property type="entry name" value="DNA REPAIR PROTEIN RECO"/>
    <property type="match status" value="1"/>
</dbReference>
<dbReference type="InterPro" id="IPR042242">
    <property type="entry name" value="RecO_C"/>
</dbReference>
<dbReference type="InterPro" id="IPR022572">
    <property type="entry name" value="DNA_rep/recomb_RecO_N"/>
</dbReference>
<protein>
    <recommendedName>
        <fullName evidence="3 8">DNA repair protein RecO</fullName>
    </recommendedName>
    <alternativeName>
        <fullName evidence="7 8">Recombination protein O</fullName>
    </alternativeName>
</protein>
<dbReference type="GO" id="GO:0006310">
    <property type="term" value="P:DNA recombination"/>
    <property type="evidence" value="ECO:0007669"/>
    <property type="project" value="UniProtKB-UniRule"/>
</dbReference>
<evidence type="ECO:0000256" key="3">
    <source>
        <dbReference type="ARBA" id="ARBA00021310"/>
    </source>
</evidence>
<evidence type="ECO:0000313" key="10">
    <source>
        <dbReference type="EMBL" id="MCZ0865745.1"/>
    </source>
</evidence>
<dbReference type="HAMAP" id="MF_00201">
    <property type="entry name" value="RecO"/>
    <property type="match status" value="1"/>
</dbReference>
<dbReference type="InterPro" id="IPR003717">
    <property type="entry name" value="RecO"/>
</dbReference>
<evidence type="ECO:0000313" key="11">
    <source>
        <dbReference type="Proteomes" id="UP001069090"/>
    </source>
</evidence>
<dbReference type="Gene3D" id="2.40.50.140">
    <property type="entry name" value="Nucleic acid-binding proteins"/>
    <property type="match status" value="1"/>
</dbReference>
<evidence type="ECO:0000256" key="8">
    <source>
        <dbReference type="HAMAP-Rule" id="MF_00201"/>
    </source>
</evidence>
<dbReference type="SUPFAM" id="SSF50249">
    <property type="entry name" value="Nucleic acid-binding proteins"/>
    <property type="match status" value="1"/>
</dbReference>
<name>A0A9J6RN56_9GAMM</name>
<sequence length="233" mass="26301">MRVELQAAYVLHTRSYRDTSLLVEFFTPQHGRISAVAKGVRASSKLAKQKRSLLQAFKPLLISWGGKSDLKSLFHIEALASSYALQGERLFSAMYINELLSRLLHSEEDSEDIFYLYQQLLSQLNQQEPVDIILRRFELSLLECLGYGIELQSIADSGEPIHAEGHYQYFPEQGFRPYHGSQAVLNSFSGADLLAIAAQDFQPAARAAAKRLCRQVLGFYLGSKPLKSRELFL</sequence>
<dbReference type="GO" id="GO:0043590">
    <property type="term" value="C:bacterial nucleoid"/>
    <property type="evidence" value="ECO:0007669"/>
    <property type="project" value="TreeGrafter"/>
</dbReference>
<dbReference type="Pfam" id="PF02565">
    <property type="entry name" value="RecO_C"/>
    <property type="match status" value="1"/>
</dbReference>
<dbReference type="PANTHER" id="PTHR33991">
    <property type="entry name" value="DNA REPAIR PROTEIN RECO"/>
    <property type="match status" value="1"/>
</dbReference>
<evidence type="ECO:0000256" key="1">
    <source>
        <dbReference type="ARBA" id="ARBA00003065"/>
    </source>
</evidence>
<dbReference type="Gene3D" id="1.20.1440.120">
    <property type="entry name" value="Recombination protein O, C-terminal domain"/>
    <property type="match status" value="1"/>
</dbReference>
<dbReference type="AlphaFoldDB" id="A0A9J6RN56"/>
<feature type="domain" description="DNA replication/recombination mediator RecO N-terminal" evidence="9">
    <location>
        <begin position="1"/>
        <end position="79"/>
    </location>
</feature>
<evidence type="ECO:0000256" key="6">
    <source>
        <dbReference type="ARBA" id="ARBA00023204"/>
    </source>
</evidence>
<dbReference type="EMBL" id="JAPTGG010000008">
    <property type="protein sequence ID" value="MCZ0865745.1"/>
    <property type="molecule type" value="Genomic_DNA"/>
</dbReference>
<dbReference type="Pfam" id="PF11967">
    <property type="entry name" value="RecO_N"/>
    <property type="match status" value="1"/>
</dbReference>
<reference evidence="10 11" key="1">
    <citation type="submission" date="2022-12" db="EMBL/GenBank/DDBJ databases">
        <title>Dasania phycosphaerae sp. nov., isolated from particulate material of the south coast of Korea.</title>
        <authorList>
            <person name="Jiang Y."/>
        </authorList>
    </citation>
    <scope>NUCLEOTIDE SEQUENCE [LARGE SCALE GENOMIC DNA]</scope>
    <source>
        <strain evidence="10 11">GY-19</strain>
    </source>
</reference>
<dbReference type="SUPFAM" id="SSF57863">
    <property type="entry name" value="ArfGap/RecO-like zinc finger"/>
    <property type="match status" value="1"/>
</dbReference>